<dbReference type="SUPFAM" id="SSF54523">
    <property type="entry name" value="Pili subunits"/>
    <property type="match status" value="1"/>
</dbReference>
<evidence type="ECO:0000313" key="1">
    <source>
        <dbReference type="EMBL" id="TBV00125.1"/>
    </source>
</evidence>
<comment type="caution">
    <text evidence="1">The sequence shown here is derived from an EMBL/GenBank/DDBJ whole genome shotgun (WGS) entry which is preliminary data.</text>
</comment>
<sequence>MTLVELVITIVILAIVLVALYSAQARIVGRSADPLLVQQALYIADSVLETLQAMPTVAGMQAEAALYANNSQSLPLPAALAAAYTVTAVVVVESVAGQNLNRITVTVTPNVQPGSAVTLAGYRGL</sequence>
<proteinExistence type="predicted"/>
<dbReference type="AlphaFoldDB" id="A0A4Q9REL8"/>
<evidence type="ECO:0008006" key="3">
    <source>
        <dbReference type="Google" id="ProtNLM"/>
    </source>
</evidence>
<accession>A0A4Q9REL8</accession>
<gene>
    <name evidence="1" type="ORF">DNJ96_01205</name>
</gene>
<keyword evidence="2" id="KW-1185">Reference proteome</keyword>
<organism evidence="1 2">
    <name type="scientific">Stutzerimonas kirkiae</name>
    <dbReference type="NCBI Taxonomy" id="2211392"/>
    <lineage>
        <taxon>Bacteria</taxon>
        <taxon>Pseudomonadati</taxon>
        <taxon>Pseudomonadota</taxon>
        <taxon>Gammaproteobacteria</taxon>
        <taxon>Pseudomonadales</taxon>
        <taxon>Pseudomonadaceae</taxon>
        <taxon>Stutzerimonas</taxon>
    </lineage>
</organism>
<dbReference type="OrthoDB" id="5784010at2"/>
<name>A0A4Q9REL8_9GAMM</name>
<protein>
    <recommendedName>
        <fullName evidence="3">Prepilin-type N-terminal cleavage/methylation domain-containing protein</fullName>
    </recommendedName>
</protein>
<dbReference type="EMBL" id="QJUP01000001">
    <property type="protein sequence ID" value="TBV00125.1"/>
    <property type="molecule type" value="Genomic_DNA"/>
</dbReference>
<dbReference type="InterPro" id="IPR045584">
    <property type="entry name" value="Pilin-like"/>
</dbReference>
<reference evidence="1 2" key="1">
    <citation type="submission" date="2018-06" db="EMBL/GenBank/DDBJ databases">
        <title>Three novel Pseudomonas species isolated from symptomatic oak.</title>
        <authorList>
            <person name="Bueno-Gonzalez V."/>
            <person name="Brady C."/>
        </authorList>
    </citation>
    <scope>NUCLEOTIDE SEQUENCE [LARGE SCALE GENOMIC DNA]</scope>
    <source>
        <strain evidence="1 2">P17C</strain>
    </source>
</reference>
<evidence type="ECO:0000313" key="2">
    <source>
        <dbReference type="Proteomes" id="UP000292639"/>
    </source>
</evidence>
<dbReference type="Proteomes" id="UP000292639">
    <property type="component" value="Unassembled WGS sequence"/>
</dbReference>